<name>A0A5B7H4K1_PORTR</name>
<proteinExistence type="predicted"/>
<accession>A0A5B7H4K1</accession>
<comment type="caution">
    <text evidence="1">The sequence shown here is derived from an EMBL/GenBank/DDBJ whole genome shotgun (WGS) entry which is preliminary data.</text>
</comment>
<keyword evidence="2" id="KW-1185">Reference proteome</keyword>
<dbReference type="EMBL" id="VSRR010021241">
    <property type="protein sequence ID" value="MPC63774.1"/>
    <property type="molecule type" value="Genomic_DNA"/>
</dbReference>
<dbReference type="Proteomes" id="UP000324222">
    <property type="component" value="Unassembled WGS sequence"/>
</dbReference>
<dbReference type="AlphaFoldDB" id="A0A5B7H4K1"/>
<sequence>MQWAQVQEATLNPRVHVNCTRGGAASREAKALPEPSSLDGTLSLLTLSASRHALADPAIQHLLPNYHNYLSPGD</sequence>
<gene>
    <name evidence="1" type="ORF">E2C01_057877</name>
</gene>
<organism evidence="1 2">
    <name type="scientific">Portunus trituberculatus</name>
    <name type="common">Swimming crab</name>
    <name type="synonym">Neptunus trituberculatus</name>
    <dbReference type="NCBI Taxonomy" id="210409"/>
    <lineage>
        <taxon>Eukaryota</taxon>
        <taxon>Metazoa</taxon>
        <taxon>Ecdysozoa</taxon>
        <taxon>Arthropoda</taxon>
        <taxon>Crustacea</taxon>
        <taxon>Multicrustacea</taxon>
        <taxon>Malacostraca</taxon>
        <taxon>Eumalacostraca</taxon>
        <taxon>Eucarida</taxon>
        <taxon>Decapoda</taxon>
        <taxon>Pleocyemata</taxon>
        <taxon>Brachyura</taxon>
        <taxon>Eubrachyura</taxon>
        <taxon>Portunoidea</taxon>
        <taxon>Portunidae</taxon>
        <taxon>Portuninae</taxon>
        <taxon>Portunus</taxon>
    </lineage>
</organism>
<evidence type="ECO:0000313" key="2">
    <source>
        <dbReference type="Proteomes" id="UP000324222"/>
    </source>
</evidence>
<reference evidence="1 2" key="1">
    <citation type="submission" date="2019-05" db="EMBL/GenBank/DDBJ databases">
        <title>Another draft genome of Portunus trituberculatus and its Hox gene families provides insights of decapod evolution.</title>
        <authorList>
            <person name="Jeong J.-H."/>
            <person name="Song I."/>
            <person name="Kim S."/>
            <person name="Choi T."/>
            <person name="Kim D."/>
            <person name="Ryu S."/>
            <person name="Kim W."/>
        </authorList>
    </citation>
    <scope>NUCLEOTIDE SEQUENCE [LARGE SCALE GENOMIC DNA]</scope>
    <source>
        <tissue evidence="1">Muscle</tissue>
    </source>
</reference>
<protein>
    <submittedName>
        <fullName evidence="1">Uncharacterized protein</fullName>
    </submittedName>
</protein>
<evidence type="ECO:0000313" key="1">
    <source>
        <dbReference type="EMBL" id="MPC63774.1"/>
    </source>
</evidence>